<dbReference type="Proteomes" id="UP000520770">
    <property type="component" value="Unassembled WGS sequence"/>
</dbReference>
<evidence type="ECO:0000313" key="2">
    <source>
        <dbReference type="EMBL" id="MBB4346400.1"/>
    </source>
</evidence>
<feature type="transmembrane region" description="Helical" evidence="1">
    <location>
        <begin position="15"/>
        <end position="35"/>
    </location>
</feature>
<dbReference type="EMBL" id="JACIHM010000001">
    <property type="protein sequence ID" value="MBB4445895.1"/>
    <property type="molecule type" value="Genomic_DNA"/>
</dbReference>
<evidence type="ECO:0000313" key="3">
    <source>
        <dbReference type="EMBL" id="MBB4411206.1"/>
    </source>
</evidence>
<evidence type="ECO:0000313" key="7">
    <source>
        <dbReference type="Proteomes" id="UP000576087"/>
    </source>
</evidence>
<proteinExistence type="predicted"/>
<keyword evidence="1" id="KW-0812">Transmembrane</keyword>
<dbReference type="Proteomes" id="UP000524535">
    <property type="component" value="Unassembled WGS sequence"/>
</dbReference>
<feature type="transmembrane region" description="Helical" evidence="1">
    <location>
        <begin position="260"/>
        <end position="281"/>
    </location>
</feature>
<evidence type="ECO:0000313" key="6">
    <source>
        <dbReference type="Proteomes" id="UP000524535"/>
    </source>
</evidence>
<evidence type="ECO:0008006" key="8">
    <source>
        <dbReference type="Google" id="ProtNLM"/>
    </source>
</evidence>
<evidence type="ECO:0000313" key="4">
    <source>
        <dbReference type="EMBL" id="MBB4445895.1"/>
    </source>
</evidence>
<keyword evidence="1" id="KW-0472">Membrane</keyword>
<sequence>MTGATDLRGIFSRPVFWLFAAFVPLILLLILPIAAPIGPMYWDTYLYLDAAQRIWMGQIPSVDFSTPVGPLPYYLFAGGLKLFANAQPLLLAQWCILPVAAPLLALVLARLSSRNVAQAFALLVPFLVFATFPSNVAAYHPLPTLDGFGIYNRHGVIFLYVLTSGLVFLKDGRRMAVLIAAAMLALFLTKVTGFLVGGLFCLLALLAGRISLRYCILTVLLFLIPLGIAELMSGFVSAYIRDIIELAGMNEDCLLPRFLTVASLKLDVLLPAGLLALLLIWLDWTRADKTIRFFDHNFWWLSVVIAGGSIYETQNTGSQEFIFIWPVLLMIFERIRLLEQGPKMAFLALAAFCVIPTFTKVAHKTLRAVVVAPTYERLHLPDVKNMAQVSQRREIIDRAEYLEPHYENFASAYADLSAHGQLPSWQYYSELDFQLYWIISANSLVNSLKAFEAKNNIRLESLMNLDFTNPFPWLLDRDATRNIQIGADPHRTVPPLTDKAIQSIRQTAAVLRPKCPLTTGRRMLFDHYAEALKDRQVVEIHPCWDLLLHPDILAGKQ</sequence>
<dbReference type="RefSeq" id="WP_246435657.1">
    <property type="nucleotide sequence ID" value="NZ_JACIGW010000001.1"/>
</dbReference>
<keyword evidence="1" id="KW-1133">Transmembrane helix</keyword>
<feature type="transmembrane region" description="Helical" evidence="1">
    <location>
        <begin position="214"/>
        <end position="240"/>
    </location>
</feature>
<keyword evidence="6" id="KW-1185">Reference proteome</keyword>
<feature type="transmembrane region" description="Helical" evidence="1">
    <location>
        <begin position="89"/>
        <end position="111"/>
    </location>
</feature>
<protein>
    <recommendedName>
        <fullName evidence="8">Glycosyltransferase RgtA/B/C/D-like domain-containing protein</fullName>
    </recommendedName>
</protein>
<evidence type="ECO:0000313" key="5">
    <source>
        <dbReference type="Proteomes" id="UP000520770"/>
    </source>
</evidence>
<dbReference type="AlphaFoldDB" id="A0A7W6X9Y1"/>
<feature type="transmembrane region" description="Helical" evidence="1">
    <location>
        <begin position="150"/>
        <end position="169"/>
    </location>
</feature>
<dbReference type="Proteomes" id="UP000576087">
    <property type="component" value="Unassembled WGS sequence"/>
</dbReference>
<organism evidence="3 6">
    <name type="scientific">Aliirhizobium cellulosilyticum</name>
    <dbReference type="NCBI Taxonomy" id="393664"/>
    <lineage>
        <taxon>Bacteria</taxon>
        <taxon>Pseudomonadati</taxon>
        <taxon>Pseudomonadota</taxon>
        <taxon>Alphaproteobacteria</taxon>
        <taxon>Hyphomicrobiales</taxon>
        <taxon>Rhizobiaceae</taxon>
        <taxon>Aliirhizobium</taxon>
    </lineage>
</organism>
<evidence type="ECO:0000256" key="1">
    <source>
        <dbReference type="SAM" id="Phobius"/>
    </source>
</evidence>
<dbReference type="EMBL" id="JACIGW010000001">
    <property type="protein sequence ID" value="MBB4346400.1"/>
    <property type="molecule type" value="Genomic_DNA"/>
</dbReference>
<comment type="caution">
    <text evidence="3">The sequence shown here is derived from an EMBL/GenBank/DDBJ whole genome shotgun (WGS) entry which is preliminary data.</text>
</comment>
<accession>A0A7W6X9Y1</accession>
<gene>
    <name evidence="3" type="ORF">GGE31_001677</name>
    <name evidence="2" type="ORF">GGE33_000108</name>
    <name evidence="4" type="ORF">GGE35_001677</name>
</gene>
<feature type="transmembrane region" description="Helical" evidence="1">
    <location>
        <begin position="117"/>
        <end position="138"/>
    </location>
</feature>
<dbReference type="EMBL" id="JACIGY010000001">
    <property type="protein sequence ID" value="MBB4411206.1"/>
    <property type="molecule type" value="Genomic_DNA"/>
</dbReference>
<name>A0A7W6X9Y1_9HYPH</name>
<feature type="transmembrane region" description="Helical" evidence="1">
    <location>
        <begin position="175"/>
        <end position="207"/>
    </location>
</feature>
<reference evidence="5 6" key="1">
    <citation type="submission" date="2020-08" db="EMBL/GenBank/DDBJ databases">
        <title>Genomic Encyclopedia of Type Strains, Phase IV (KMG-V): Genome sequencing to study the core and pangenomes of soil and plant-associated prokaryotes.</title>
        <authorList>
            <person name="Whitman W."/>
        </authorList>
    </citation>
    <scope>NUCLEOTIDE SEQUENCE [LARGE SCALE GENOMIC DNA]</scope>
    <source>
        <strain evidence="3 6">SEMIA 444</strain>
        <strain evidence="2 5">SEMIA 448</strain>
        <strain evidence="4 7">SEMIA 452</strain>
    </source>
</reference>